<dbReference type="PANTHER" id="PTHR10672">
    <property type="entry name" value="ADDUCIN"/>
    <property type="match status" value="1"/>
</dbReference>
<gene>
    <name evidence="3" type="ORF">JF887_06025</name>
</gene>
<comment type="similarity">
    <text evidence="1">Belongs to the aldolase class II family.</text>
</comment>
<name>A0A934KLF0_9BACT</name>
<evidence type="ECO:0000313" key="4">
    <source>
        <dbReference type="Proteomes" id="UP000614410"/>
    </source>
</evidence>
<dbReference type="SUPFAM" id="SSF53639">
    <property type="entry name" value="AraD/HMP-PK domain-like"/>
    <property type="match status" value="1"/>
</dbReference>
<proteinExistence type="inferred from homology"/>
<organism evidence="3 4">
    <name type="scientific">Candidatus Amunia macphersoniae</name>
    <dbReference type="NCBI Taxonomy" id="3127014"/>
    <lineage>
        <taxon>Bacteria</taxon>
        <taxon>Bacillati</taxon>
        <taxon>Candidatus Dormiibacterota</taxon>
        <taxon>Candidatus Dormibacteria</taxon>
        <taxon>Candidatus Aeolococcales</taxon>
        <taxon>Candidatus Aeolococcaceae</taxon>
        <taxon>Candidatus Amunia</taxon>
    </lineage>
</organism>
<protein>
    <submittedName>
        <fullName evidence="3">Class II aldolase/adducin family protein</fullName>
    </submittedName>
</protein>
<accession>A0A934KLF0</accession>
<evidence type="ECO:0000259" key="2">
    <source>
        <dbReference type="SMART" id="SM01007"/>
    </source>
</evidence>
<dbReference type="FunFam" id="3.40.225.10:FF:000009">
    <property type="entry name" value="Class II aldolase/adducin N-terminal"/>
    <property type="match status" value="1"/>
</dbReference>
<dbReference type="NCBIfam" id="NF004855">
    <property type="entry name" value="PRK06208.1"/>
    <property type="match status" value="1"/>
</dbReference>
<dbReference type="AlphaFoldDB" id="A0A934KLF0"/>
<dbReference type="InterPro" id="IPR001303">
    <property type="entry name" value="Aldolase_II/adducin_N"/>
</dbReference>
<sequence length="280" mass="30123">MLASHDPVTTASGSGPVAPAAAGRELFLPQPPAFETVDDERYDRKVRLAAAFRMFSRAGMDEGVAGHITVRDPAEPNSYWVNPFGMHFSMIRQSDLVRVSHAGEVVEGRRAVNGAAVAIHCAVHAARPDIIAAAHAHGPYGKTLSSLEMGVEALTQDACAFYEDVGVYDTYTGVVLDPAEGRRIGEALGGHKAVILRNHGMLTVGSTVDSAAWWFLTLERTSQSQLMAYSAAAGAGSAPRQIGHEEALQTRGQVGFELAGWFQFQPIFERICRDSPDIFD</sequence>
<reference evidence="3 4" key="1">
    <citation type="submission" date="2020-10" db="EMBL/GenBank/DDBJ databases">
        <title>Ca. Dormibacterota MAGs.</title>
        <authorList>
            <person name="Montgomery K."/>
        </authorList>
    </citation>
    <scope>NUCLEOTIDE SEQUENCE [LARGE SCALE GENOMIC DNA]</scope>
    <source>
        <strain evidence="3">Mitchell_Peninsula_5</strain>
    </source>
</reference>
<dbReference type="SMART" id="SM01007">
    <property type="entry name" value="Aldolase_II"/>
    <property type="match status" value="1"/>
</dbReference>
<feature type="domain" description="Class II aldolase/adducin N-terminal" evidence="2">
    <location>
        <begin position="46"/>
        <end position="226"/>
    </location>
</feature>
<dbReference type="Pfam" id="PF00596">
    <property type="entry name" value="Aldolase_II"/>
    <property type="match status" value="1"/>
</dbReference>
<evidence type="ECO:0000256" key="1">
    <source>
        <dbReference type="ARBA" id="ARBA00037961"/>
    </source>
</evidence>
<dbReference type="EMBL" id="JAEKNN010000026">
    <property type="protein sequence ID" value="MBJ7608973.1"/>
    <property type="molecule type" value="Genomic_DNA"/>
</dbReference>
<dbReference type="InterPro" id="IPR051017">
    <property type="entry name" value="Aldolase-II_Adducin_sf"/>
</dbReference>
<dbReference type="Proteomes" id="UP000614410">
    <property type="component" value="Unassembled WGS sequence"/>
</dbReference>
<evidence type="ECO:0000313" key="3">
    <source>
        <dbReference type="EMBL" id="MBJ7608973.1"/>
    </source>
</evidence>
<comment type="caution">
    <text evidence="3">The sequence shown here is derived from an EMBL/GenBank/DDBJ whole genome shotgun (WGS) entry which is preliminary data.</text>
</comment>
<dbReference type="GO" id="GO:0051015">
    <property type="term" value="F:actin filament binding"/>
    <property type="evidence" value="ECO:0007669"/>
    <property type="project" value="TreeGrafter"/>
</dbReference>
<dbReference type="PANTHER" id="PTHR10672:SF3">
    <property type="entry name" value="PROTEIN HU-LI TAI SHAO"/>
    <property type="match status" value="1"/>
</dbReference>
<dbReference type="Gene3D" id="3.40.225.10">
    <property type="entry name" value="Class II aldolase/adducin N-terminal domain"/>
    <property type="match status" value="1"/>
</dbReference>
<dbReference type="InterPro" id="IPR036409">
    <property type="entry name" value="Aldolase_II/adducin_N_sf"/>
</dbReference>
<dbReference type="GO" id="GO:0005856">
    <property type="term" value="C:cytoskeleton"/>
    <property type="evidence" value="ECO:0007669"/>
    <property type="project" value="TreeGrafter"/>
</dbReference>